<feature type="non-terminal residue" evidence="1">
    <location>
        <position position="1"/>
    </location>
</feature>
<comment type="caution">
    <text evidence="1">The sequence shown here is derived from an EMBL/GenBank/DDBJ whole genome shotgun (WGS) entry which is preliminary data.</text>
</comment>
<accession>X1RPG4</accession>
<dbReference type="Pfam" id="PF05635">
    <property type="entry name" value="23S_rRNA_IVP"/>
    <property type="match status" value="1"/>
</dbReference>
<dbReference type="EMBL" id="BARW01009613">
    <property type="protein sequence ID" value="GAI82627.1"/>
    <property type="molecule type" value="Genomic_DNA"/>
</dbReference>
<reference evidence="1" key="1">
    <citation type="journal article" date="2014" name="Front. Microbiol.">
        <title>High frequency of phylogenetically diverse reductive dehalogenase-homologous genes in deep subseafloor sedimentary metagenomes.</title>
        <authorList>
            <person name="Kawai M."/>
            <person name="Futagami T."/>
            <person name="Toyoda A."/>
            <person name="Takaki Y."/>
            <person name="Nishi S."/>
            <person name="Hori S."/>
            <person name="Arai W."/>
            <person name="Tsubouchi T."/>
            <person name="Morono Y."/>
            <person name="Uchiyama I."/>
            <person name="Ito T."/>
            <person name="Fujiyama A."/>
            <person name="Inagaki F."/>
            <person name="Takami H."/>
        </authorList>
    </citation>
    <scope>NUCLEOTIDE SEQUENCE</scope>
    <source>
        <strain evidence="1">Expedition CK06-06</strain>
    </source>
</reference>
<protein>
    <recommendedName>
        <fullName evidence="2">Four helix bundle protein</fullName>
    </recommendedName>
</protein>
<dbReference type="Gene3D" id="1.20.1440.60">
    <property type="entry name" value="23S rRNA-intervening sequence"/>
    <property type="match status" value="1"/>
</dbReference>
<dbReference type="AlphaFoldDB" id="X1RPG4"/>
<name>X1RPG4_9ZZZZ</name>
<proteinExistence type="predicted"/>
<dbReference type="InterPro" id="IPR036583">
    <property type="entry name" value="23S_rRNA_IVS_sf"/>
</dbReference>
<dbReference type="SUPFAM" id="SSF158446">
    <property type="entry name" value="IVS-encoded protein-like"/>
    <property type="match status" value="1"/>
</dbReference>
<dbReference type="NCBIfam" id="TIGR02436">
    <property type="entry name" value="four helix bundle protein"/>
    <property type="match status" value="1"/>
</dbReference>
<evidence type="ECO:0008006" key="2">
    <source>
        <dbReference type="Google" id="ProtNLM"/>
    </source>
</evidence>
<gene>
    <name evidence="1" type="ORF">S12H4_19266</name>
</gene>
<sequence length="78" mass="9395">KGVKDTIAEGYGRRKYKQEYIRYLTFAKASCDETHNHLDMLIRTYPEVKEFPELLESYITLGKKINNYLQYVEKNWNK</sequence>
<organism evidence="1">
    <name type="scientific">marine sediment metagenome</name>
    <dbReference type="NCBI Taxonomy" id="412755"/>
    <lineage>
        <taxon>unclassified sequences</taxon>
        <taxon>metagenomes</taxon>
        <taxon>ecological metagenomes</taxon>
    </lineage>
</organism>
<dbReference type="InterPro" id="IPR012657">
    <property type="entry name" value="23S_rRNA-intervening_sequence"/>
</dbReference>
<evidence type="ECO:0000313" key="1">
    <source>
        <dbReference type="EMBL" id="GAI82627.1"/>
    </source>
</evidence>